<feature type="transmembrane region" description="Helical" evidence="1">
    <location>
        <begin position="65"/>
        <end position="86"/>
    </location>
</feature>
<keyword evidence="3" id="KW-1185">Reference proteome</keyword>
<evidence type="ECO:0000313" key="3">
    <source>
        <dbReference type="Proteomes" id="UP000756346"/>
    </source>
</evidence>
<dbReference type="Proteomes" id="UP000756346">
    <property type="component" value="Unassembled WGS sequence"/>
</dbReference>
<keyword evidence="1" id="KW-0812">Transmembrane</keyword>
<dbReference type="GeneID" id="70177682"/>
<comment type="caution">
    <text evidence="2">The sequence shown here is derived from an EMBL/GenBank/DDBJ whole genome shotgun (WGS) entry which is preliminary data.</text>
</comment>
<keyword evidence="1" id="KW-1133">Transmembrane helix</keyword>
<feature type="transmembrane region" description="Helical" evidence="1">
    <location>
        <begin position="12"/>
        <end position="34"/>
    </location>
</feature>
<feature type="transmembrane region" description="Helical" evidence="1">
    <location>
        <begin position="166"/>
        <end position="191"/>
    </location>
</feature>
<organism evidence="2 3">
    <name type="scientific">Microdochium trichocladiopsis</name>
    <dbReference type="NCBI Taxonomy" id="1682393"/>
    <lineage>
        <taxon>Eukaryota</taxon>
        <taxon>Fungi</taxon>
        <taxon>Dikarya</taxon>
        <taxon>Ascomycota</taxon>
        <taxon>Pezizomycotina</taxon>
        <taxon>Sordariomycetes</taxon>
        <taxon>Xylariomycetidae</taxon>
        <taxon>Xylariales</taxon>
        <taxon>Microdochiaceae</taxon>
        <taxon>Microdochium</taxon>
    </lineage>
</organism>
<name>A0A9P9BLS0_9PEZI</name>
<accession>A0A9P9BLS0</accession>
<keyword evidence="1" id="KW-0472">Membrane</keyword>
<dbReference type="EMBL" id="JAGTJQ010000006">
    <property type="protein sequence ID" value="KAH7028883.1"/>
    <property type="molecule type" value="Genomic_DNA"/>
</dbReference>
<gene>
    <name evidence="2" type="ORF">B0I36DRAFT_126851</name>
</gene>
<reference evidence="2" key="1">
    <citation type="journal article" date="2021" name="Nat. Commun.">
        <title>Genetic determinants of endophytism in the Arabidopsis root mycobiome.</title>
        <authorList>
            <person name="Mesny F."/>
            <person name="Miyauchi S."/>
            <person name="Thiergart T."/>
            <person name="Pickel B."/>
            <person name="Atanasova L."/>
            <person name="Karlsson M."/>
            <person name="Huettel B."/>
            <person name="Barry K.W."/>
            <person name="Haridas S."/>
            <person name="Chen C."/>
            <person name="Bauer D."/>
            <person name="Andreopoulos W."/>
            <person name="Pangilinan J."/>
            <person name="LaButti K."/>
            <person name="Riley R."/>
            <person name="Lipzen A."/>
            <person name="Clum A."/>
            <person name="Drula E."/>
            <person name="Henrissat B."/>
            <person name="Kohler A."/>
            <person name="Grigoriev I.V."/>
            <person name="Martin F.M."/>
            <person name="Hacquard S."/>
        </authorList>
    </citation>
    <scope>NUCLEOTIDE SEQUENCE</scope>
    <source>
        <strain evidence="2">MPI-CAGE-CH-0230</strain>
    </source>
</reference>
<protein>
    <submittedName>
        <fullName evidence="2">Uncharacterized protein</fullName>
    </submittedName>
</protein>
<sequence length="219" mass="24609">MVQPWSSRRARWAALVAVNLGMTASTMGLAVFVFRDFEPLVPRLLRYWRTQSADESIWDSPERDLLAMTYSIVALLFAVGTLNLYLGAMGTFIMARIGKDQQAGRQHKWAGSERGHVRWLRALRHVAYSAGLGACAAIAVLSHAMMNLLRWPDRHVVLAEEERDKWWHMFLAAFCVSVVDFVVLGWCGWLVKVALHTGQSTWGFFRAIGKYGATSPGNP</sequence>
<dbReference type="AlphaFoldDB" id="A0A9P9BLS0"/>
<proteinExistence type="predicted"/>
<feature type="transmembrane region" description="Helical" evidence="1">
    <location>
        <begin position="126"/>
        <end position="146"/>
    </location>
</feature>
<evidence type="ECO:0000313" key="2">
    <source>
        <dbReference type="EMBL" id="KAH7028883.1"/>
    </source>
</evidence>
<evidence type="ECO:0000256" key="1">
    <source>
        <dbReference type="SAM" id="Phobius"/>
    </source>
</evidence>
<dbReference type="RefSeq" id="XP_046011171.1">
    <property type="nucleotide sequence ID" value="XM_046148136.1"/>
</dbReference>